<evidence type="ECO:0000313" key="6">
    <source>
        <dbReference type="Proteomes" id="UP000000602"/>
    </source>
</evidence>
<dbReference type="InterPro" id="IPR050093">
    <property type="entry name" value="ABC_SmlMolc_Importer"/>
</dbReference>
<dbReference type="Pfam" id="PF00005">
    <property type="entry name" value="ABC_tran"/>
    <property type="match status" value="1"/>
</dbReference>
<keyword evidence="1" id="KW-0813">Transport</keyword>
<feature type="domain" description="ABC transporter" evidence="4">
    <location>
        <begin position="3"/>
        <end position="236"/>
    </location>
</feature>
<dbReference type="InterPro" id="IPR003593">
    <property type="entry name" value="AAA+_ATPase"/>
</dbReference>
<dbReference type="GO" id="GO:0016020">
    <property type="term" value="C:membrane"/>
    <property type="evidence" value="ECO:0007669"/>
    <property type="project" value="InterPro"/>
</dbReference>
<dbReference type="InterPro" id="IPR027417">
    <property type="entry name" value="P-loop_NTPase"/>
</dbReference>
<dbReference type="eggNOG" id="COG3842">
    <property type="taxonomic scope" value="Bacteria"/>
</dbReference>
<dbReference type="GO" id="GO:0055085">
    <property type="term" value="P:transmembrane transport"/>
    <property type="evidence" value="ECO:0007669"/>
    <property type="project" value="InterPro"/>
</dbReference>
<organism evidence="5 6">
    <name type="scientific">Desulfotalea psychrophila (strain LSv54 / DSM 12343)</name>
    <dbReference type="NCBI Taxonomy" id="177439"/>
    <lineage>
        <taxon>Bacteria</taxon>
        <taxon>Pseudomonadati</taxon>
        <taxon>Thermodesulfobacteriota</taxon>
        <taxon>Desulfobulbia</taxon>
        <taxon>Desulfobulbales</taxon>
        <taxon>Desulfocapsaceae</taxon>
        <taxon>Desulfotalea</taxon>
    </lineage>
</organism>
<dbReference type="SUPFAM" id="SSF50331">
    <property type="entry name" value="MOP-like"/>
    <property type="match status" value="1"/>
</dbReference>
<evidence type="ECO:0000313" key="5">
    <source>
        <dbReference type="EMBL" id="CAG35058.1"/>
    </source>
</evidence>
<dbReference type="Proteomes" id="UP000000602">
    <property type="component" value="Chromosome"/>
</dbReference>
<keyword evidence="6" id="KW-1185">Reference proteome</keyword>
<dbReference type="PANTHER" id="PTHR42781">
    <property type="entry name" value="SPERMIDINE/PUTRESCINE IMPORT ATP-BINDING PROTEIN POTA"/>
    <property type="match status" value="1"/>
</dbReference>
<dbReference type="InterPro" id="IPR003439">
    <property type="entry name" value="ABC_transporter-like_ATP-bd"/>
</dbReference>
<dbReference type="SMART" id="SM00382">
    <property type="entry name" value="AAA"/>
    <property type="match status" value="1"/>
</dbReference>
<dbReference type="CDD" id="cd03225">
    <property type="entry name" value="ABC_cobalt_CbiO_domain1"/>
    <property type="match status" value="1"/>
</dbReference>
<dbReference type="KEGG" id="dps:DP0329"/>
<keyword evidence="3 5" id="KW-0067">ATP-binding</keyword>
<proteinExistence type="predicted"/>
<dbReference type="STRING" id="177439.DP0329"/>
<dbReference type="PROSITE" id="PS50893">
    <property type="entry name" value="ABC_TRANSPORTER_2"/>
    <property type="match status" value="1"/>
</dbReference>
<sequence length="344" mass="37739">MLYRIKKMTRVYGDRVVLDIEDLLLEKGKVYSLTGPNGAGKTTLLKLLSFLDRPSSGEIEFLGERVAYGKKQLLAFRRQVVQLDQSPIMFSGTVAENVAFGLRVRRLAKVDVVARVGEMLRLVGLEKFSGDDAQKLSGGETKRVALARALAVYPEVLICDEPSANVDNENQEMILAVLERINRERGTSIIFSTHYLSQGHRLADHTLLLQNGSLSNVLNENVYRGQLVGEKGADTIWQLAGSLLLRVSGACLPSSAQELKLWVDPEGIGFSLLGSGMAVGQEDNVYSGHLVGISRHRSLVKLQLDIGIPLIIYTNYENYRSLSLMVGDKLAVTIPSHAISCTGL</sequence>
<dbReference type="GO" id="GO:0005524">
    <property type="term" value="F:ATP binding"/>
    <property type="evidence" value="ECO:0007669"/>
    <property type="project" value="UniProtKB-KW"/>
</dbReference>
<name>Q6ARG7_DESPS</name>
<gene>
    <name evidence="5" type="ordered locus">DP0329</name>
</gene>
<reference evidence="6" key="1">
    <citation type="journal article" date="2004" name="Environ. Microbiol.">
        <title>The genome of Desulfotalea psychrophila, a sulfate-reducing bacterium from permanently cold Arctic sediments.</title>
        <authorList>
            <person name="Rabus R."/>
            <person name="Ruepp A."/>
            <person name="Frickey T."/>
            <person name="Rattei T."/>
            <person name="Fartmann B."/>
            <person name="Stark M."/>
            <person name="Bauer M."/>
            <person name="Zibat A."/>
            <person name="Lombardot T."/>
            <person name="Becker I."/>
            <person name="Amann J."/>
            <person name="Gellner K."/>
            <person name="Teeling H."/>
            <person name="Leuschner W.D."/>
            <person name="Gloeckner F.-O."/>
            <person name="Lupas A.N."/>
            <person name="Amann R."/>
            <person name="Klenk H.-P."/>
        </authorList>
    </citation>
    <scope>NUCLEOTIDE SEQUENCE [LARGE SCALE GENOMIC DNA]</scope>
    <source>
        <strain evidence="6">DSM 12343 / LSv54</strain>
    </source>
</reference>
<keyword evidence="2" id="KW-0547">Nucleotide-binding</keyword>
<dbReference type="AlphaFoldDB" id="Q6ARG7"/>
<protein>
    <submittedName>
        <fullName evidence="5">Related to ABC transporter, ATP-binding protein</fullName>
    </submittedName>
</protein>
<dbReference type="SUPFAM" id="SSF52540">
    <property type="entry name" value="P-loop containing nucleoside triphosphate hydrolases"/>
    <property type="match status" value="1"/>
</dbReference>
<evidence type="ECO:0000256" key="3">
    <source>
        <dbReference type="ARBA" id="ARBA00022840"/>
    </source>
</evidence>
<dbReference type="OrthoDB" id="9809450at2"/>
<evidence type="ECO:0000256" key="1">
    <source>
        <dbReference type="ARBA" id="ARBA00022448"/>
    </source>
</evidence>
<evidence type="ECO:0000259" key="4">
    <source>
        <dbReference type="PROSITE" id="PS50893"/>
    </source>
</evidence>
<dbReference type="GO" id="GO:0016887">
    <property type="term" value="F:ATP hydrolysis activity"/>
    <property type="evidence" value="ECO:0007669"/>
    <property type="project" value="InterPro"/>
</dbReference>
<dbReference type="EMBL" id="CR522870">
    <property type="protein sequence ID" value="CAG35058.1"/>
    <property type="molecule type" value="Genomic_DNA"/>
</dbReference>
<dbReference type="InterPro" id="IPR015856">
    <property type="entry name" value="ABC_transpr_CbiO/EcfA_su"/>
</dbReference>
<accession>Q6ARG7</accession>
<dbReference type="Gene3D" id="3.40.50.300">
    <property type="entry name" value="P-loop containing nucleotide triphosphate hydrolases"/>
    <property type="match status" value="1"/>
</dbReference>
<evidence type="ECO:0000256" key="2">
    <source>
        <dbReference type="ARBA" id="ARBA00022741"/>
    </source>
</evidence>
<dbReference type="InterPro" id="IPR008995">
    <property type="entry name" value="Mo/tungstate-bd_C_term_dom"/>
</dbReference>
<dbReference type="HOGENOM" id="CLU_000604_1_1_7"/>
<dbReference type="PANTHER" id="PTHR42781:SF4">
    <property type="entry name" value="SPERMIDINE_PUTRESCINE IMPORT ATP-BINDING PROTEIN POTA"/>
    <property type="match status" value="1"/>
</dbReference>
<dbReference type="RefSeq" id="WP_011187574.1">
    <property type="nucleotide sequence ID" value="NC_006138.1"/>
</dbReference>